<sequence length="447" mass="51730">MNEYDNKIRSKQKHGNSLVTHFDNSTNHTSNKHRNTNIDQAKSVINDRYTILLKDGVTTATIYPISTYTRVPFGLLNFLCEEYNMEIERGETLPFFDPLSIEGFVSYWFESSFVGIMCLGDVPNLDEDDREWEKECLGAFYIKQNYPGRRCSHICTAEFLVNAGIRGKGIGRTLTDCFFQWAPKLDYTYTIFNLVFESNAAARKLWESMNFKRIGKITGAAYVRNYDSPVDAIIYGRDLVSKSNIESSAYRFDKIKYFLETGKYPATADRQEKARLRAGAIKYYIEKGKLMFKGKEVVAESDQQSRICQVIHQNNGHCGINKGTTLVTDKYYWPRIKETMGVVVKNCEKCTPDSRITENEDGRQSKRRRRRQTDFEGSNQEVNRNGEISEYVQAVISEVQENHREEYRPSYAEVAASSLRNFPQYNKETSNNEDNHDVVRPRVKKYN</sequence>
<feature type="region of interest" description="Disordered" evidence="1">
    <location>
        <begin position="424"/>
        <end position="447"/>
    </location>
</feature>
<dbReference type="Gene3D" id="3.40.630.30">
    <property type="match status" value="1"/>
</dbReference>
<dbReference type="GO" id="GO:0005634">
    <property type="term" value="C:nucleus"/>
    <property type="evidence" value="ECO:0007669"/>
    <property type="project" value="TreeGrafter"/>
</dbReference>
<reference evidence="3" key="1">
    <citation type="journal article" date="2022" name="DNA Res.">
        <title>Genome analysis of five recently described species of the CUG-Ser clade uncovers Candida theae as a new hybrid lineage with pathogenic potential in the Candida parapsilosis species complex.</title>
        <authorList>
            <person name="Mixao V."/>
            <person name="Del Olmo V."/>
            <person name="Hegedusova E."/>
            <person name="Saus E."/>
            <person name="Pryszcz L."/>
            <person name="Cillingova A."/>
            <person name="Nosek J."/>
            <person name="Gabaldon T."/>
        </authorList>
    </citation>
    <scope>NUCLEOTIDE SEQUENCE</scope>
    <source>
        <strain evidence="3">CBS 10844</strain>
    </source>
</reference>
<dbReference type="Pfam" id="PF17921">
    <property type="entry name" value="Integrase_H2C2"/>
    <property type="match status" value="1"/>
</dbReference>
<keyword evidence="4" id="KW-1185">Reference proteome</keyword>
<dbReference type="InterPro" id="IPR016181">
    <property type="entry name" value="Acyl_CoA_acyltransferase"/>
</dbReference>
<evidence type="ECO:0000256" key="1">
    <source>
        <dbReference type="SAM" id="MobiDB-lite"/>
    </source>
</evidence>
<gene>
    <name evidence="3" type="ORF">KGF56_001292</name>
</gene>
<evidence type="ECO:0000313" key="4">
    <source>
        <dbReference type="Proteomes" id="UP001202479"/>
    </source>
</evidence>
<dbReference type="PROSITE" id="PS51186">
    <property type="entry name" value="GNAT"/>
    <property type="match status" value="1"/>
</dbReference>
<dbReference type="InterPro" id="IPR052742">
    <property type="entry name" value="Mito_N-acetyltransferase"/>
</dbReference>
<dbReference type="GO" id="GO:0016747">
    <property type="term" value="F:acyltransferase activity, transferring groups other than amino-acyl groups"/>
    <property type="evidence" value="ECO:0007669"/>
    <property type="project" value="InterPro"/>
</dbReference>
<protein>
    <submittedName>
        <fullName evidence="3">SPT10</fullName>
    </submittedName>
</protein>
<dbReference type="RefSeq" id="XP_049181818.1">
    <property type="nucleotide sequence ID" value="XM_049322400.1"/>
</dbReference>
<dbReference type="GeneID" id="73378909"/>
<dbReference type="Gene3D" id="1.10.340.70">
    <property type="match status" value="1"/>
</dbReference>
<dbReference type="PANTHER" id="PTHR43138">
    <property type="entry name" value="ACETYLTRANSFERASE, GNAT FAMILY"/>
    <property type="match status" value="1"/>
</dbReference>
<feature type="region of interest" description="Disordered" evidence="1">
    <location>
        <begin position="353"/>
        <end position="386"/>
    </location>
</feature>
<evidence type="ECO:0000259" key="2">
    <source>
        <dbReference type="PROSITE" id="PS51186"/>
    </source>
</evidence>
<dbReference type="InterPro" id="IPR000182">
    <property type="entry name" value="GNAT_dom"/>
</dbReference>
<feature type="domain" description="N-acetyltransferase" evidence="2">
    <location>
        <begin position="83"/>
        <end position="240"/>
    </location>
</feature>
<name>A0AAI9SZG1_9ASCO</name>
<dbReference type="Proteomes" id="UP001202479">
    <property type="component" value="Unassembled WGS sequence"/>
</dbReference>
<accession>A0AAI9SZG1</accession>
<dbReference type="PANTHER" id="PTHR43138:SF2">
    <property type="entry name" value="PROTEIN SPT10"/>
    <property type="match status" value="1"/>
</dbReference>
<proteinExistence type="predicted"/>
<dbReference type="SUPFAM" id="SSF55729">
    <property type="entry name" value="Acyl-CoA N-acyltransferases (Nat)"/>
    <property type="match status" value="1"/>
</dbReference>
<comment type="caution">
    <text evidence="3">The sequence shown here is derived from an EMBL/GenBank/DDBJ whole genome shotgun (WGS) entry which is preliminary data.</text>
</comment>
<organism evidence="3 4">
    <name type="scientific">Candida oxycetoniae</name>
    <dbReference type="NCBI Taxonomy" id="497107"/>
    <lineage>
        <taxon>Eukaryota</taxon>
        <taxon>Fungi</taxon>
        <taxon>Dikarya</taxon>
        <taxon>Ascomycota</taxon>
        <taxon>Saccharomycotina</taxon>
        <taxon>Pichiomycetes</taxon>
        <taxon>Debaryomycetaceae</taxon>
        <taxon>Candida/Lodderomyces clade</taxon>
        <taxon>Candida</taxon>
    </lineage>
</organism>
<evidence type="ECO:0000313" key="3">
    <source>
        <dbReference type="EMBL" id="KAI3406073.2"/>
    </source>
</evidence>
<dbReference type="Pfam" id="PF00583">
    <property type="entry name" value="Acetyltransf_1"/>
    <property type="match status" value="1"/>
</dbReference>
<feature type="compositionally biased region" description="Basic and acidic residues" evidence="1">
    <location>
        <begin position="353"/>
        <end position="364"/>
    </location>
</feature>
<dbReference type="AlphaFoldDB" id="A0AAI9SZG1"/>
<dbReference type="InterPro" id="IPR041588">
    <property type="entry name" value="Integrase_H2C2"/>
</dbReference>
<dbReference type="EMBL" id="JAHUZD010000026">
    <property type="protein sequence ID" value="KAI3406073.2"/>
    <property type="molecule type" value="Genomic_DNA"/>
</dbReference>